<dbReference type="Proteomes" id="UP000683925">
    <property type="component" value="Unassembled WGS sequence"/>
</dbReference>
<name>A0A8S1UAN2_PAROT</name>
<evidence type="ECO:0000256" key="1">
    <source>
        <dbReference type="SAM" id="MobiDB-lite"/>
    </source>
</evidence>
<evidence type="ECO:0000313" key="2">
    <source>
        <dbReference type="EMBL" id="CAD8161003.1"/>
    </source>
</evidence>
<feature type="region of interest" description="Disordered" evidence="1">
    <location>
        <begin position="84"/>
        <end position="131"/>
    </location>
</feature>
<feature type="region of interest" description="Disordered" evidence="1">
    <location>
        <begin position="187"/>
        <end position="220"/>
    </location>
</feature>
<protein>
    <submittedName>
        <fullName evidence="2">Uncharacterized protein</fullName>
    </submittedName>
</protein>
<organism evidence="2 3">
    <name type="scientific">Paramecium octaurelia</name>
    <dbReference type="NCBI Taxonomy" id="43137"/>
    <lineage>
        <taxon>Eukaryota</taxon>
        <taxon>Sar</taxon>
        <taxon>Alveolata</taxon>
        <taxon>Ciliophora</taxon>
        <taxon>Intramacronucleata</taxon>
        <taxon>Oligohymenophorea</taxon>
        <taxon>Peniculida</taxon>
        <taxon>Parameciidae</taxon>
        <taxon>Paramecium</taxon>
    </lineage>
</organism>
<accession>A0A8S1UAN2</accession>
<gene>
    <name evidence="2" type="ORF">POCTA_138.1.T0390145</name>
</gene>
<comment type="caution">
    <text evidence="2">The sequence shown here is derived from an EMBL/GenBank/DDBJ whole genome shotgun (WGS) entry which is preliminary data.</text>
</comment>
<feature type="compositionally biased region" description="Basic and acidic residues" evidence="1">
    <location>
        <begin position="198"/>
        <end position="220"/>
    </location>
</feature>
<dbReference type="OrthoDB" id="10371218at2759"/>
<dbReference type="OMA" id="FIICNES"/>
<reference evidence="2" key="1">
    <citation type="submission" date="2021-01" db="EMBL/GenBank/DDBJ databases">
        <authorList>
            <consortium name="Genoscope - CEA"/>
            <person name="William W."/>
        </authorList>
    </citation>
    <scope>NUCLEOTIDE SEQUENCE</scope>
</reference>
<feature type="compositionally biased region" description="Low complexity" evidence="1">
    <location>
        <begin position="92"/>
        <end position="112"/>
    </location>
</feature>
<dbReference type="EMBL" id="CAJJDP010000039">
    <property type="protein sequence ID" value="CAD8161003.1"/>
    <property type="molecule type" value="Genomic_DNA"/>
</dbReference>
<sequence>MEFLQKLMVIPKNIMEAFKNIKQQTNKVQNSYIETFIICNESKVVTNEVKQNDQLEKKRKLKINQEKIDSIAQTDQIQNIDKVPKDESQNISKVQQLSSKQSQKQSKLLKQQGIEEENISRESDQTEPPQKSYCQNHFLKALEQNEEFDKLQHNKIYKGQIKSQNQYRKIILKSYLNQFTAKQNDEEKILKSTQNQSPDEKQFNLHQKESENNLKKQEMA</sequence>
<proteinExistence type="predicted"/>
<keyword evidence="3" id="KW-1185">Reference proteome</keyword>
<evidence type="ECO:0000313" key="3">
    <source>
        <dbReference type="Proteomes" id="UP000683925"/>
    </source>
</evidence>
<dbReference type="AlphaFoldDB" id="A0A8S1UAN2"/>